<evidence type="ECO:0000259" key="1">
    <source>
        <dbReference type="Pfam" id="PF18096"/>
    </source>
</evidence>
<proteinExistence type="predicted"/>
<dbReference type="PATRIC" id="fig|887901.3.peg.1655"/>
<dbReference type="InterPro" id="IPR029063">
    <property type="entry name" value="SAM-dependent_MTases_sf"/>
</dbReference>
<evidence type="ECO:0000313" key="5">
    <source>
        <dbReference type="Proteomes" id="UP000023482"/>
    </source>
</evidence>
<comment type="caution">
    <text evidence="4">The sequence shown here is derived from an EMBL/GenBank/DDBJ whole genome shotgun (WGS) entry which is preliminary data.</text>
</comment>
<dbReference type="EMBL" id="JDFF01000025">
    <property type="protein sequence ID" value="EWC91269.1"/>
    <property type="molecule type" value="Genomic_DNA"/>
</dbReference>
<dbReference type="Proteomes" id="UP000023482">
    <property type="component" value="Unassembled WGS sequence"/>
</dbReference>
<dbReference type="Gene3D" id="3.40.50.150">
    <property type="entry name" value="Vaccinia Virus protein VP39"/>
    <property type="match status" value="1"/>
</dbReference>
<dbReference type="Pfam" id="PF21911">
    <property type="entry name" value="PG_1098_N"/>
    <property type="match status" value="1"/>
</dbReference>
<dbReference type="SUPFAM" id="SSF53335">
    <property type="entry name" value="S-adenosyl-L-methionine-dependent methyltransferases"/>
    <property type="match status" value="1"/>
</dbReference>
<feature type="domain" description="PG-1098 N-terminal" evidence="2">
    <location>
        <begin position="14"/>
        <end position="57"/>
    </location>
</feature>
<reference evidence="4 5" key="1">
    <citation type="submission" date="2014-01" db="EMBL/GenBank/DDBJ databases">
        <authorList>
            <person name="Durkin A.S."/>
            <person name="McCorrison J."/>
            <person name="Torralba M."/>
            <person name="Gillis M."/>
            <person name="Haft D.H."/>
            <person name="Methe B."/>
            <person name="Sutton G."/>
            <person name="Nelson K.E."/>
        </authorList>
    </citation>
    <scope>NUCLEOTIDE SEQUENCE [LARGE SCALE GENOMIC DNA]</scope>
    <source>
        <strain evidence="4 5">ATCC 51270</strain>
    </source>
</reference>
<feature type="domain" description="PG-1098 ferredoxin-like" evidence="3">
    <location>
        <begin position="314"/>
        <end position="357"/>
    </location>
</feature>
<dbReference type="Pfam" id="PF18096">
    <property type="entry name" value="Thump_like"/>
    <property type="match status" value="1"/>
</dbReference>
<sequence>MEGLSYPSRTMPYYTPSEIEHILALTQQYQTTSPERVLLGKGAMSREERTLVALQLSTRVALSRRLPRWAEVGAFVPSSLALEQCSSEEAAEYKRRFAREDDRLLDLTGGMGVDFAALRAVTAHGVYVERHEELASAAAYNLPRLLPTQPSEVICGESLELLPELLERYRPSLIYLDPARREGGDQHRRVYAIEDCEPDLRELLPRLRSLCTSLGCTHPRLLVKLSPMLDITHTLQSVPYVTELHVVAVRGEVKELLLSLDLSLEEAMPEAGAVTITAANLLGSERPAQIFTQPRALAHEGELTAIYATELSTYLYEPNAALMKSGLFKTLAETFALKPLHPSTHLYTSSHRVVEFPGRVFEVRAVHPFASSTLRRLGRELGAAQISCRNFPLSPEALRAKLGIKDSDTQTLFALTLSPSTPLMVLCHRL</sequence>
<dbReference type="InterPro" id="IPR041497">
    <property type="entry name" value="Thump-like"/>
</dbReference>
<protein>
    <submittedName>
        <fullName evidence="4">Uncharacterized protein</fullName>
    </submittedName>
</protein>
<keyword evidence="5" id="KW-1185">Reference proteome</keyword>
<dbReference type="InterPro" id="IPR054168">
    <property type="entry name" value="PG_1098_Fer"/>
</dbReference>
<gene>
    <name evidence="4" type="ORF">HMPREF0636_0139</name>
</gene>
<evidence type="ECO:0000313" key="4">
    <source>
        <dbReference type="EMBL" id="EWC91269.1"/>
    </source>
</evidence>
<dbReference type="AlphaFoldDB" id="Z4WUZ2"/>
<dbReference type="Gene3D" id="1.10.10.1110">
    <property type="entry name" value="Methyltransferase PG1098, N-terminal domain"/>
    <property type="match status" value="1"/>
</dbReference>
<name>Z4WUZ2_9PORP</name>
<dbReference type="InterPro" id="IPR054111">
    <property type="entry name" value="PG_1098_N"/>
</dbReference>
<organism evidence="4 5">
    <name type="scientific">Porphyromonas catoniae ATCC 51270</name>
    <dbReference type="NCBI Taxonomy" id="887901"/>
    <lineage>
        <taxon>Bacteria</taxon>
        <taxon>Pseudomonadati</taxon>
        <taxon>Bacteroidota</taxon>
        <taxon>Bacteroidia</taxon>
        <taxon>Bacteroidales</taxon>
        <taxon>Porphyromonadaceae</taxon>
        <taxon>Porphyromonas</taxon>
    </lineage>
</organism>
<dbReference type="Pfam" id="PF22013">
    <property type="entry name" value="PG_1098_Fer"/>
    <property type="match status" value="1"/>
</dbReference>
<feature type="domain" description="THUMP-like" evidence="1">
    <location>
        <begin position="358"/>
        <end position="429"/>
    </location>
</feature>
<evidence type="ECO:0000259" key="3">
    <source>
        <dbReference type="Pfam" id="PF22013"/>
    </source>
</evidence>
<accession>Z4WUZ2</accession>
<evidence type="ECO:0000259" key="2">
    <source>
        <dbReference type="Pfam" id="PF21911"/>
    </source>
</evidence>